<evidence type="ECO:0000313" key="1">
    <source>
        <dbReference type="EMBL" id="MRW96001.1"/>
    </source>
</evidence>
<reference evidence="1 2" key="1">
    <citation type="submission" date="2019-11" db="EMBL/GenBank/DDBJ databases">
        <title>Whole genome sequence of Haloferax sp. MBLA0078.</title>
        <authorList>
            <person name="Seo M.-J."/>
            <person name="Cho E.-S."/>
        </authorList>
    </citation>
    <scope>NUCLEOTIDE SEQUENCE [LARGE SCALE GENOMIC DNA]</scope>
    <source>
        <strain evidence="1 2">MBLA0078</strain>
    </source>
</reference>
<dbReference type="RefSeq" id="WP_151110007.1">
    <property type="nucleotide sequence ID" value="NZ_WKJQ01000001.1"/>
</dbReference>
<dbReference type="Proteomes" id="UP000443423">
    <property type="component" value="Unassembled WGS sequence"/>
</dbReference>
<accession>A0A6A8G4F3</accession>
<sequence length="482" mass="53245">MAQDTDISAELEDKLSQHRRRQTPASGTLVMGSQEAYVGDEVTLLGRNLPESIELTVVWHSVNGSWGVLKANEILGPQYQSKEKRLTTVTTDADGKFDESIEIPEDYGGAHTVELRAPDGTNLGQGEIEVTPHFEIENRTAPLGEVFTITGYGLGPNPLTNNYQVTWDNGMVGFMTGVMNNGKATAQIRAAGPVGEHVVQVWRNYRGVPFLQNNTQSPYGPVAGGRQSSWTVETTEPEGEPESMWIDAQFDETPLEVHYPDIDEDTDAELEITPTSGKPGTTAFIRGENFPSDEEVDLVWYRHQGHRVKGIPITPVPQPDVLPSVTTDENGSFQVEVEIPRDVGSTRPITAEIDGTSVAITGFMMQPDVVDISPKKGPVGTEIDIKITGIGWTVYENAPYFVYDNKPIGYVCGVDDEEENGITHIKIRASGEPGYHFIDAYPCIFEMRDEEPNFEIKPHLSYLDNHPVRPLPAFHFAFEVTE</sequence>
<dbReference type="OrthoDB" id="333874at2157"/>
<dbReference type="EMBL" id="WKJQ01000001">
    <property type="protein sequence ID" value="MRW96001.1"/>
    <property type="molecule type" value="Genomic_DNA"/>
</dbReference>
<organism evidence="1 2">
    <name type="scientific">Haloferax marinum</name>
    <dbReference type="NCBI Taxonomy" id="2666143"/>
    <lineage>
        <taxon>Archaea</taxon>
        <taxon>Methanobacteriati</taxon>
        <taxon>Methanobacteriota</taxon>
        <taxon>Stenosarchaea group</taxon>
        <taxon>Halobacteria</taxon>
        <taxon>Halobacteriales</taxon>
        <taxon>Haloferacaceae</taxon>
        <taxon>Haloferax</taxon>
    </lineage>
</organism>
<evidence type="ECO:0000313" key="2">
    <source>
        <dbReference type="Proteomes" id="UP000443423"/>
    </source>
</evidence>
<protein>
    <submittedName>
        <fullName evidence="1">Uncharacterized protein</fullName>
    </submittedName>
</protein>
<proteinExistence type="predicted"/>
<name>A0A6A8G4F3_9EURY</name>
<keyword evidence="2" id="KW-1185">Reference proteome</keyword>
<dbReference type="AlphaFoldDB" id="A0A6A8G4F3"/>
<gene>
    <name evidence="1" type="ORF">GJR99_05340</name>
</gene>
<comment type="caution">
    <text evidence="1">The sequence shown here is derived from an EMBL/GenBank/DDBJ whole genome shotgun (WGS) entry which is preliminary data.</text>
</comment>